<reference evidence="3" key="1">
    <citation type="submission" date="2016-04" db="EMBL/GenBank/DDBJ databases">
        <title>Draft genome sequence of Paludibacter jiangxiensis strain NM7.</title>
        <authorList>
            <person name="Qiu Y."/>
            <person name="Matsuura N."/>
            <person name="Ohashi A."/>
            <person name="Tourlousse M.D."/>
            <person name="Sekiguchi Y."/>
        </authorList>
    </citation>
    <scope>NUCLEOTIDE SEQUENCE [LARGE SCALE GENOMIC DNA]</scope>
    <source>
        <strain evidence="3">NM7</strain>
    </source>
</reference>
<name>A0A161LUU0_9BACT</name>
<evidence type="ECO:0000313" key="2">
    <source>
        <dbReference type="EMBL" id="GAT62849.1"/>
    </source>
</evidence>
<feature type="transmembrane region" description="Helical" evidence="1">
    <location>
        <begin position="145"/>
        <end position="176"/>
    </location>
</feature>
<feature type="transmembrane region" description="Helical" evidence="1">
    <location>
        <begin position="214"/>
        <end position="235"/>
    </location>
</feature>
<sequence>MADTNIHTNNNDTSLVKITPIDTLWGKHGTNIYLRTQTTPSKILKVSGFEGKVAPQGLFSYDTSSGLLLFITLIYSYLLFRSRAVLRGSFNSIFKKQRERSSIFEPEITAPELRFRMLIRALGVIGLSVYAYSFIAGLVPGANNLMALILLIGISVGIMLLLWIKYILFSFLSFIFFDKRQTAPFVKAYFTTIFGLGVFLLPMVAFQTLVALSFIPWLQIMSIIACIIATLLILYKIIQIFWLDYYSIFYIILYLCTLEILPILVAIRAIQLFNISL</sequence>
<feature type="transmembrane region" description="Helical" evidence="1">
    <location>
        <begin position="247"/>
        <end position="270"/>
    </location>
</feature>
<dbReference type="Pfam" id="PF14093">
    <property type="entry name" value="DUF4271"/>
    <property type="match status" value="1"/>
</dbReference>
<feature type="transmembrane region" description="Helical" evidence="1">
    <location>
        <begin position="58"/>
        <end position="80"/>
    </location>
</feature>
<dbReference type="EMBL" id="BDCR01000003">
    <property type="protein sequence ID" value="GAT62849.1"/>
    <property type="molecule type" value="Genomic_DNA"/>
</dbReference>
<protein>
    <recommendedName>
        <fullName evidence="4">DUF4271 domain-containing protein</fullName>
    </recommendedName>
</protein>
<evidence type="ECO:0000313" key="3">
    <source>
        <dbReference type="Proteomes" id="UP000076586"/>
    </source>
</evidence>
<dbReference type="RefSeq" id="WP_068703530.1">
    <property type="nucleotide sequence ID" value="NZ_BDCR01000003.1"/>
</dbReference>
<feature type="transmembrane region" description="Helical" evidence="1">
    <location>
        <begin position="188"/>
        <end position="208"/>
    </location>
</feature>
<dbReference type="Proteomes" id="UP000076586">
    <property type="component" value="Unassembled WGS sequence"/>
</dbReference>
<keyword evidence="1" id="KW-0812">Transmembrane</keyword>
<proteinExistence type="predicted"/>
<comment type="caution">
    <text evidence="2">The sequence shown here is derived from an EMBL/GenBank/DDBJ whole genome shotgun (WGS) entry which is preliminary data.</text>
</comment>
<keyword evidence="1" id="KW-1133">Transmembrane helix</keyword>
<keyword evidence="1" id="KW-0472">Membrane</keyword>
<gene>
    <name evidence="2" type="ORF">PJIAN_3160</name>
</gene>
<evidence type="ECO:0000256" key="1">
    <source>
        <dbReference type="SAM" id="Phobius"/>
    </source>
</evidence>
<dbReference type="STRING" id="681398.PJIAN_3160"/>
<feature type="transmembrane region" description="Helical" evidence="1">
    <location>
        <begin position="118"/>
        <end position="139"/>
    </location>
</feature>
<evidence type="ECO:0008006" key="4">
    <source>
        <dbReference type="Google" id="ProtNLM"/>
    </source>
</evidence>
<dbReference type="AlphaFoldDB" id="A0A161LUU0"/>
<keyword evidence="3" id="KW-1185">Reference proteome</keyword>
<dbReference type="InterPro" id="IPR025367">
    <property type="entry name" value="DUF4271"/>
</dbReference>
<reference evidence="3" key="2">
    <citation type="journal article" date="2017" name="Genome Announc.">
        <title>Draft genome sequence of Paludibacter jiangxiensis NM7(T), a propionate-producing fermentative bacterium.</title>
        <authorList>
            <person name="Qiu Y.-L."/>
            <person name="Tourlousse D.M."/>
            <person name="Matsuura N."/>
            <person name="Ohashi A."/>
            <person name="Sekiguchi Y."/>
        </authorList>
    </citation>
    <scope>NUCLEOTIDE SEQUENCE [LARGE SCALE GENOMIC DNA]</scope>
    <source>
        <strain evidence="3">NM7</strain>
    </source>
</reference>
<accession>A0A161LUU0</accession>
<organism evidence="2 3">
    <name type="scientific">Paludibacter jiangxiensis</name>
    <dbReference type="NCBI Taxonomy" id="681398"/>
    <lineage>
        <taxon>Bacteria</taxon>
        <taxon>Pseudomonadati</taxon>
        <taxon>Bacteroidota</taxon>
        <taxon>Bacteroidia</taxon>
        <taxon>Bacteroidales</taxon>
        <taxon>Paludibacteraceae</taxon>
        <taxon>Paludibacter</taxon>
    </lineage>
</organism>